<dbReference type="Proteomes" id="UP001215598">
    <property type="component" value="Unassembled WGS sequence"/>
</dbReference>
<dbReference type="Gene3D" id="3.80.10.10">
    <property type="entry name" value="Ribonuclease Inhibitor"/>
    <property type="match status" value="1"/>
</dbReference>
<dbReference type="AlphaFoldDB" id="A0AAD7N4L1"/>
<organism evidence="2 3">
    <name type="scientific">Mycena metata</name>
    <dbReference type="NCBI Taxonomy" id="1033252"/>
    <lineage>
        <taxon>Eukaryota</taxon>
        <taxon>Fungi</taxon>
        <taxon>Dikarya</taxon>
        <taxon>Basidiomycota</taxon>
        <taxon>Agaricomycotina</taxon>
        <taxon>Agaricomycetes</taxon>
        <taxon>Agaricomycetidae</taxon>
        <taxon>Agaricales</taxon>
        <taxon>Marasmiineae</taxon>
        <taxon>Mycenaceae</taxon>
        <taxon>Mycena</taxon>
    </lineage>
</organism>
<dbReference type="SUPFAM" id="SSF52047">
    <property type="entry name" value="RNI-like"/>
    <property type="match status" value="1"/>
</dbReference>
<comment type="caution">
    <text evidence="2">The sequence shown here is derived from an EMBL/GenBank/DDBJ whole genome shotgun (WGS) entry which is preliminary data.</text>
</comment>
<protein>
    <recommendedName>
        <fullName evidence="4">F-box domain-containing protein</fullName>
    </recommendedName>
</protein>
<proteinExistence type="predicted"/>
<evidence type="ECO:0000313" key="3">
    <source>
        <dbReference type="Proteomes" id="UP001215598"/>
    </source>
</evidence>
<reference evidence="2" key="1">
    <citation type="submission" date="2023-03" db="EMBL/GenBank/DDBJ databases">
        <title>Massive genome expansion in bonnet fungi (Mycena s.s.) driven by repeated elements and novel gene families across ecological guilds.</title>
        <authorList>
            <consortium name="Lawrence Berkeley National Laboratory"/>
            <person name="Harder C.B."/>
            <person name="Miyauchi S."/>
            <person name="Viragh M."/>
            <person name="Kuo A."/>
            <person name="Thoen E."/>
            <person name="Andreopoulos B."/>
            <person name="Lu D."/>
            <person name="Skrede I."/>
            <person name="Drula E."/>
            <person name="Henrissat B."/>
            <person name="Morin E."/>
            <person name="Kohler A."/>
            <person name="Barry K."/>
            <person name="LaButti K."/>
            <person name="Morin E."/>
            <person name="Salamov A."/>
            <person name="Lipzen A."/>
            <person name="Mereny Z."/>
            <person name="Hegedus B."/>
            <person name="Baldrian P."/>
            <person name="Stursova M."/>
            <person name="Weitz H."/>
            <person name="Taylor A."/>
            <person name="Grigoriev I.V."/>
            <person name="Nagy L.G."/>
            <person name="Martin F."/>
            <person name="Kauserud H."/>
        </authorList>
    </citation>
    <scope>NUCLEOTIDE SEQUENCE</scope>
    <source>
        <strain evidence="2">CBHHK182m</strain>
    </source>
</reference>
<evidence type="ECO:0008006" key="4">
    <source>
        <dbReference type="Google" id="ProtNLM"/>
    </source>
</evidence>
<name>A0AAD7N4L1_9AGAR</name>
<dbReference type="InterPro" id="IPR032675">
    <property type="entry name" value="LRR_dom_sf"/>
</dbReference>
<accession>A0AAD7N4L1</accession>
<sequence length="545" mass="60900">MLSSNLRTTIADAKAEIAHYESLIKDLRAKIQAAQLQLDSAAFPILTLPLEITTQFFFWCLPSRSSDDNDWNRLRTDHAPLSLSYVCKDWREIALSTPALWTNIEIERDSIVGADLFETWMERAKGPLSVKLSGFAEHGWDEHLTDILQVLDDHAGEIRVLELEYINYEALQEFAGVVSAWKFQSLEKLTVGLDIEGIPTMHVKAFAKAPLLREVSLTETPFSLFTLPWPQLTKITGSFAKNCLKILRSAPSLLECTFTAWGKDGGGRKPAVFAHSTLQSLTLLGDSDTTAWGTNFLQLLTLPALQSLSILDCKNADFDDDAFHTFLSRSSPPLRKLVIRLADGTGLDKKALLMPGLVDLELWQVRKTFVTLVFDGFGSDASLFPKLQHLALLGCRAGRKLEPPVFQLLETVAPGLRARWEVRQSGELAELKSFGITWDCGLGDLSKEAVLLPFKKLVQEGMNIRLEDTERVHVKIEGVLCPFSLEYLMLSETSEDPSGPLSRFTYFIFLVSILSVQMGPNFPNGSEFTFFLPYFSTFPLGVSRD</sequence>
<evidence type="ECO:0000313" key="2">
    <source>
        <dbReference type="EMBL" id="KAJ7746331.1"/>
    </source>
</evidence>
<gene>
    <name evidence="2" type="ORF">B0H16DRAFT_1889151</name>
</gene>
<evidence type="ECO:0000256" key="1">
    <source>
        <dbReference type="SAM" id="Coils"/>
    </source>
</evidence>
<feature type="coiled-coil region" evidence="1">
    <location>
        <begin position="10"/>
        <end position="37"/>
    </location>
</feature>
<keyword evidence="1" id="KW-0175">Coiled coil</keyword>
<keyword evidence="3" id="KW-1185">Reference proteome</keyword>
<dbReference type="EMBL" id="JARKIB010000080">
    <property type="protein sequence ID" value="KAJ7746331.1"/>
    <property type="molecule type" value="Genomic_DNA"/>
</dbReference>